<name>A0A420DW62_9FLAO</name>
<protein>
    <submittedName>
        <fullName evidence="5">AraC-like DNA-binding protein</fullName>
    </submittedName>
</protein>
<dbReference type="Proteomes" id="UP000284892">
    <property type="component" value="Unassembled WGS sequence"/>
</dbReference>
<evidence type="ECO:0000256" key="3">
    <source>
        <dbReference type="ARBA" id="ARBA00023163"/>
    </source>
</evidence>
<evidence type="ECO:0000259" key="4">
    <source>
        <dbReference type="PROSITE" id="PS01124"/>
    </source>
</evidence>
<dbReference type="PANTHER" id="PTHR43280">
    <property type="entry name" value="ARAC-FAMILY TRANSCRIPTIONAL REGULATOR"/>
    <property type="match status" value="1"/>
</dbReference>
<dbReference type="InterPro" id="IPR018060">
    <property type="entry name" value="HTH_AraC"/>
</dbReference>
<accession>A0A420DW62</accession>
<dbReference type="PANTHER" id="PTHR43280:SF2">
    <property type="entry name" value="HTH-TYPE TRANSCRIPTIONAL REGULATOR EXSA"/>
    <property type="match status" value="1"/>
</dbReference>
<dbReference type="InterPro" id="IPR018062">
    <property type="entry name" value="HTH_AraC-typ_CS"/>
</dbReference>
<evidence type="ECO:0000313" key="5">
    <source>
        <dbReference type="EMBL" id="RKE98441.1"/>
    </source>
</evidence>
<dbReference type="AlphaFoldDB" id="A0A420DW62"/>
<gene>
    <name evidence="5" type="ORF">BXY80_0528</name>
</gene>
<proteinExistence type="predicted"/>
<evidence type="ECO:0000313" key="6">
    <source>
        <dbReference type="Proteomes" id="UP000284892"/>
    </source>
</evidence>
<dbReference type="RefSeq" id="WP_120199656.1">
    <property type="nucleotide sequence ID" value="NZ_RAQJ01000001.1"/>
</dbReference>
<dbReference type="Gene3D" id="1.10.10.60">
    <property type="entry name" value="Homeodomain-like"/>
    <property type="match status" value="2"/>
</dbReference>
<dbReference type="InterPro" id="IPR020449">
    <property type="entry name" value="Tscrpt_reg_AraC-type_HTH"/>
</dbReference>
<dbReference type="OrthoDB" id="9793451at2"/>
<dbReference type="PROSITE" id="PS01124">
    <property type="entry name" value="HTH_ARAC_FAMILY_2"/>
    <property type="match status" value="2"/>
</dbReference>
<keyword evidence="1" id="KW-0805">Transcription regulation</keyword>
<sequence length="345" mass="40043">MVHKIKAEINKVYFINKYTLVHILNGTGSIQVDFNSYNNWKDKAIFLEKGQYIKFLSDDFVVRFIDFPDDIIFKSKDVRVLFKHLISLGYINFNQCKDCKSFLKSGVFNDNMSNLIDVSTEQWFWQNPFHANKDEYQLIFDVKDVIDKEYTNKINTTTLIHHLSSSNNNVQHLVKDKLGITINKLIHNKLLAENKKEVAFTNKSIQEIAYDQGYKDPAYFNRVFKNSVGQTPKQFRDAFDYENRDAFSQDLIELINLFHKEEHSLGFYADKMNVSVKALSKKVKHKMNNSLGQLIRSQIIQSAKTMLAEDEPVKEVAFALGFEEANHFSSFFTNHVGVSPSAFKK</sequence>
<dbReference type="SUPFAM" id="SSF46689">
    <property type="entry name" value="Homeodomain-like"/>
    <property type="match status" value="2"/>
</dbReference>
<feature type="domain" description="HTH araC/xylS-type" evidence="4">
    <location>
        <begin position="249"/>
        <end position="345"/>
    </location>
</feature>
<dbReference type="InterPro" id="IPR009057">
    <property type="entry name" value="Homeodomain-like_sf"/>
</dbReference>
<keyword evidence="3" id="KW-0804">Transcription</keyword>
<keyword evidence="2 5" id="KW-0238">DNA-binding</keyword>
<dbReference type="GO" id="GO:0043565">
    <property type="term" value="F:sequence-specific DNA binding"/>
    <property type="evidence" value="ECO:0007669"/>
    <property type="project" value="InterPro"/>
</dbReference>
<reference evidence="5 6" key="1">
    <citation type="submission" date="2018-09" db="EMBL/GenBank/DDBJ databases">
        <title>Genomic Encyclopedia of Archaeal and Bacterial Type Strains, Phase II (KMG-II): from individual species to whole genera.</title>
        <authorList>
            <person name="Goeker M."/>
        </authorList>
    </citation>
    <scope>NUCLEOTIDE SEQUENCE [LARGE SCALE GENOMIC DNA]</scope>
    <source>
        <strain evidence="5 6">DSM 26283</strain>
    </source>
</reference>
<dbReference type="PROSITE" id="PS00041">
    <property type="entry name" value="HTH_ARAC_FAMILY_1"/>
    <property type="match status" value="1"/>
</dbReference>
<keyword evidence="6" id="KW-1185">Reference proteome</keyword>
<dbReference type="PRINTS" id="PR00032">
    <property type="entry name" value="HTHARAC"/>
</dbReference>
<dbReference type="Pfam" id="PF12833">
    <property type="entry name" value="HTH_18"/>
    <property type="match status" value="2"/>
</dbReference>
<dbReference type="SMART" id="SM00342">
    <property type="entry name" value="HTH_ARAC"/>
    <property type="match status" value="2"/>
</dbReference>
<dbReference type="EMBL" id="RAQJ01000001">
    <property type="protein sequence ID" value="RKE98441.1"/>
    <property type="molecule type" value="Genomic_DNA"/>
</dbReference>
<dbReference type="GO" id="GO:0003700">
    <property type="term" value="F:DNA-binding transcription factor activity"/>
    <property type="evidence" value="ECO:0007669"/>
    <property type="project" value="InterPro"/>
</dbReference>
<comment type="caution">
    <text evidence="5">The sequence shown here is derived from an EMBL/GenBank/DDBJ whole genome shotgun (WGS) entry which is preliminary data.</text>
</comment>
<feature type="domain" description="HTH araC/xylS-type" evidence="4">
    <location>
        <begin position="140"/>
        <end position="238"/>
    </location>
</feature>
<evidence type="ECO:0000256" key="1">
    <source>
        <dbReference type="ARBA" id="ARBA00023015"/>
    </source>
</evidence>
<organism evidence="5 6">
    <name type="scientific">Ichthyenterobacterium magnum</name>
    <dbReference type="NCBI Taxonomy" id="1230530"/>
    <lineage>
        <taxon>Bacteria</taxon>
        <taxon>Pseudomonadati</taxon>
        <taxon>Bacteroidota</taxon>
        <taxon>Flavobacteriia</taxon>
        <taxon>Flavobacteriales</taxon>
        <taxon>Flavobacteriaceae</taxon>
        <taxon>Ichthyenterobacterium</taxon>
    </lineage>
</organism>
<evidence type="ECO:0000256" key="2">
    <source>
        <dbReference type="ARBA" id="ARBA00023125"/>
    </source>
</evidence>